<dbReference type="EMBL" id="JACSQL010000012">
    <property type="protein sequence ID" value="MBD7970421.1"/>
    <property type="molecule type" value="Genomic_DNA"/>
</dbReference>
<evidence type="ECO:0000256" key="3">
    <source>
        <dbReference type="ARBA" id="ARBA00023172"/>
    </source>
</evidence>
<dbReference type="SUPFAM" id="SSF56349">
    <property type="entry name" value="DNA breaking-rejoining enzymes"/>
    <property type="match status" value="1"/>
</dbReference>
<dbReference type="RefSeq" id="WP_191803509.1">
    <property type="nucleotide sequence ID" value="NZ_JACSQL010000012.1"/>
</dbReference>
<keyword evidence="2 4" id="KW-0238">DNA-binding</keyword>
<dbReference type="Pfam" id="PF02899">
    <property type="entry name" value="Phage_int_SAM_1"/>
    <property type="match status" value="1"/>
</dbReference>
<name>A0ABR8T3T6_9BACL</name>
<protein>
    <submittedName>
        <fullName evidence="7">Tyrosine-type recombinase/integrase</fullName>
    </submittedName>
</protein>
<gene>
    <name evidence="7" type="ORF">H9647_20340</name>
</gene>
<dbReference type="PANTHER" id="PTHR34605:SF4">
    <property type="entry name" value="DNA ADENINE METHYLTRANSFERASE"/>
    <property type="match status" value="1"/>
</dbReference>
<organism evidence="7 8">
    <name type="scientific">Paenibacillus gallinarum</name>
    <dbReference type="NCBI Taxonomy" id="2762232"/>
    <lineage>
        <taxon>Bacteria</taxon>
        <taxon>Bacillati</taxon>
        <taxon>Bacillota</taxon>
        <taxon>Bacilli</taxon>
        <taxon>Bacillales</taxon>
        <taxon>Paenibacillaceae</taxon>
        <taxon>Paenibacillus</taxon>
    </lineage>
</organism>
<dbReference type="Proteomes" id="UP000608071">
    <property type="component" value="Unassembled WGS sequence"/>
</dbReference>
<dbReference type="Gene3D" id="1.10.443.10">
    <property type="entry name" value="Intergrase catalytic core"/>
    <property type="match status" value="1"/>
</dbReference>
<keyword evidence="3" id="KW-0233">DNA recombination</keyword>
<dbReference type="InterPro" id="IPR004107">
    <property type="entry name" value="Integrase_SAM-like_N"/>
</dbReference>
<dbReference type="PROSITE" id="PS51900">
    <property type="entry name" value="CB"/>
    <property type="match status" value="1"/>
</dbReference>
<dbReference type="InterPro" id="IPR011010">
    <property type="entry name" value="DNA_brk_join_enz"/>
</dbReference>
<dbReference type="InterPro" id="IPR010998">
    <property type="entry name" value="Integrase_recombinase_N"/>
</dbReference>
<keyword evidence="8" id="KW-1185">Reference proteome</keyword>
<reference evidence="7 8" key="1">
    <citation type="submission" date="2020-08" db="EMBL/GenBank/DDBJ databases">
        <title>A Genomic Blueprint of the Chicken Gut Microbiome.</title>
        <authorList>
            <person name="Gilroy R."/>
            <person name="Ravi A."/>
            <person name="Getino M."/>
            <person name="Pursley I."/>
            <person name="Horton D.L."/>
            <person name="Alikhan N.-F."/>
            <person name="Baker D."/>
            <person name="Gharbi K."/>
            <person name="Hall N."/>
            <person name="Watson M."/>
            <person name="Adriaenssens E.M."/>
            <person name="Foster-Nyarko E."/>
            <person name="Jarju S."/>
            <person name="Secka A."/>
            <person name="Antonio M."/>
            <person name="Oren A."/>
            <person name="Chaudhuri R."/>
            <person name="La Ragione R.M."/>
            <person name="Hildebrand F."/>
            <person name="Pallen M.J."/>
        </authorList>
    </citation>
    <scope>NUCLEOTIDE SEQUENCE [LARGE SCALE GENOMIC DNA]</scope>
    <source>
        <strain evidence="7 8">Sa2BVA9</strain>
    </source>
</reference>
<dbReference type="Pfam" id="PF00589">
    <property type="entry name" value="Phage_integrase"/>
    <property type="match status" value="1"/>
</dbReference>
<evidence type="ECO:0000259" key="6">
    <source>
        <dbReference type="PROSITE" id="PS51900"/>
    </source>
</evidence>
<sequence length="332" mass="36984">MNDNIHNAGSFLAENKDTSIQEASEVLHALMEEANTYVSNAKAQNTVRSYQSDWRHFTSWCDSFGLPSLPTTEETFALYLTSLAKDGYKASTIQRRISAITQAHTAADYETPNTNKIRLVWAGIKRTIGTEEKGKDPIILDTLKQILEVIPDRLLGIRDRALLLLGFAGAFRRSELVGIDVEDIKPVKEGIVISLKNSKTNQEGKKEVVAIPYGENQDTCPVHAINKWLEAANISDGAVFRSINRHGQVSEKRLSDKAVAIIVKRYIEAVGLNEEDYSGHSLRAGFATTAAMLGKSERSIMKQSRHKSDYMVRKYIRHTSLFEENAATDIGL</sequence>
<evidence type="ECO:0000313" key="8">
    <source>
        <dbReference type="Proteomes" id="UP000608071"/>
    </source>
</evidence>
<dbReference type="InterPro" id="IPR052925">
    <property type="entry name" value="Phage_Integrase-like_Recomb"/>
</dbReference>
<feature type="domain" description="Core-binding (CB)" evidence="6">
    <location>
        <begin position="25"/>
        <end position="108"/>
    </location>
</feature>
<dbReference type="InterPro" id="IPR044068">
    <property type="entry name" value="CB"/>
</dbReference>
<feature type="domain" description="Tyr recombinase" evidence="5">
    <location>
        <begin position="133"/>
        <end position="330"/>
    </location>
</feature>
<evidence type="ECO:0000256" key="1">
    <source>
        <dbReference type="ARBA" id="ARBA00022908"/>
    </source>
</evidence>
<comment type="caution">
    <text evidence="7">The sequence shown here is derived from an EMBL/GenBank/DDBJ whole genome shotgun (WGS) entry which is preliminary data.</text>
</comment>
<keyword evidence="1" id="KW-0229">DNA integration</keyword>
<evidence type="ECO:0000259" key="5">
    <source>
        <dbReference type="PROSITE" id="PS51898"/>
    </source>
</evidence>
<evidence type="ECO:0000313" key="7">
    <source>
        <dbReference type="EMBL" id="MBD7970421.1"/>
    </source>
</evidence>
<evidence type="ECO:0000256" key="4">
    <source>
        <dbReference type="PROSITE-ProRule" id="PRU01248"/>
    </source>
</evidence>
<dbReference type="PROSITE" id="PS51898">
    <property type="entry name" value="TYR_RECOMBINASE"/>
    <property type="match status" value="1"/>
</dbReference>
<accession>A0ABR8T3T6</accession>
<dbReference type="CDD" id="cd00799">
    <property type="entry name" value="INT_Cre_C"/>
    <property type="match status" value="1"/>
</dbReference>
<evidence type="ECO:0000256" key="2">
    <source>
        <dbReference type="ARBA" id="ARBA00023125"/>
    </source>
</evidence>
<dbReference type="SUPFAM" id="SSF47823">
    <property type="entry name" value="lambda integrase-like, N-terminal domain"/>
    <property type="match status" value="1"/>
</dbReference>
<dbReference type="InterPro" id="IPR013762">
    <property type="entry name" value="Integrase-like_cat_sf"/>
</dbReference>
<dbReference type="Gene3D" id="1.10.150.130">
    <property type="match status" value="1"/>
</dbReference>
<dbReference type="InterPro" id="IPR002104">
    <property type="entry name" value="Integrase_catalytic"/>
</dbReference>
<proteinExistence type="predicted"/>
<dbReference type="PANTHER" id="PTHR34605">
    <property type="entry name" value="PHAGE_INTEGRASE DOMAIN-CONTAINING PROTEIN"/>
    <property type="match status" value="1"/>
</dbReference>